<dbReference type="Proteomes" id="UP000198324">
    <property type="component" value="Unassembled WGS sequence"/>
</dbReference>
<accession>A0A238ZBL8</accession>
<dbReference type="RefSeq" id="WP_089273102.1">
    <property type="nucleotide sequence ID" value="NZ_FZOC01000002.1"/>
</dbReference>
<gene>
    <name evidence="1" type="ORF">SAMN04488503_1406</name>
</gene>
<reference evidence="1 2" key="1">
    <citation type="submission" date="2017-06" db="EMBL/GenBank/DDBJ databases">
        <authorList>
            <person name="Kim H.J."/>
            <person name="Triplett B.A."/>
        </authorList>
    </citation>
    <scope>NUCLEOTIDE SEQUENCE [LARGE SCALE GENOMIC DNA]</scope>
    <source>
        <strain evidence="1 2">DSM 13116</strain>
    </source>
</reference>
<dbReference type="OrthoDB" id="5453103at2"/>
<keyword evidence="2" id="KW-1185">Reference proteome</keyword>
<evidence type="ECO:0000313" key="1">
    <source>
        <dbReference type="EMBL" id="SNR80747.1"/>
    </source>
</evidence>
<organism evidence="1 2">
    <name type="scientific">Humidesulfovibrio mexicanus</name>
    <dbReference type="NCBI Taxonomy" id="147047"/>
    <lineage>
        <taxon>Bacteria</taxon>
        <taxon>Pseudomonadati</taxon>
        <taxon>Thermodesulfobacteriota</taxon>
        <taxon>Desulfovibrionia</taxon>
        <taxon>Desulfovibrionales</taxon>
        <taxon>Desulfovibrionaceae</taxon>
        <taxon>Humidesulfovibrio</taxon>
    </lineage>
</organism>
<proteinExistence type="predicted"/>
<dbReference type="AlphaFoldDB" id="A0A238ZBL8"/>
<dbReference type="EMBL" id="FZOC01000002">
    <property type="protein sequence ID" value="SNR80747.1"/>
    <property type="molecule type" value="Genomic_DNA"/>
</dbReference>
<dbReference type="Gene3D" id="3.90.550.10">
    <property type="entry name" value="Spore Coat Polysaccharide Biosynthesis Protein SpsA, Chain A"/>
    <property type="match status" value="1"/>
</dbReference>
<name>A0A238ZBL8_9BACT</name>
<protein>
    <recommendedName>
        <fullName evidence="3">Glycosyl transferase family 2</fullName>
    </recommendedName>
</protein>
<dbReference type="InterPro" id="IPR029044">
    <property type="entry name" value="Nucleotide-diphossugar_trans"/>
</dbReference>
<evidence type="ECO:0000313" key="2">
    <source>
        <dbReference type="Proteomes" id="UP000198324"/>
    </source>
</evidence>
<dbReference type="SUPFAM" id="SSF53448">
    <property type="entry name" value="Nucleotide-diphospho-sugar transferases"/>
    <property type="match status" value="1"/>
</dbReference>
<sequence length="283" mass="30050">MTANERIRLLIHHRLSARAALMRTLASLAAQDIGPGRIDVVLASAVPHAPSAQDPEFLCNALGLNSIRVLNATGMTPGMAMNAAARDADQGVLALVPEGALLSPKFLGSCLAALEQDHAQAAYAAHTAGSPCGSPLVRLRPFHPEQLSRTNPVGPAALVRREAWERLGGLRSGLRLAQWDFWLRLVLSGGGIAHVQRLQAFCPPSRRMPADLDGHSKALLVAETPGAFGPDVCRWALALLRGDPWASPFRPGIIPTSSEVRAMFTETARQAPSPWNALGLCGA</sequence>
<evidence type="ECO:0008006" key="3">
    <source>
        <dbReference type="Google" id="ProtNLM"/>
    </source>
</evidence>